<keyword evidence="1" id="KW-0472">Membrane</keyword>
<dbReference type="Proteomes" id="UP000292686">
    <property type="component" value="Unassembled WGS sequence"/>
</dbReference>
<keyword evidence="1" id="KW-0812">Transmembrane</keyword>
<evidence type="ECO:0000256" key="1">
    <source>
        <dbReference type="SAM" id="Phobius"/>
    </source>
</evidence>
<sequence length="67" mass="7877">MMPDETPAPTPTRFFRACLLILGGIVALWLALELLAHFWGWLLLIAGIALVWWCAVIIYRYWWGRRF</sequence>
<dbReference type="Proteomes" id="UP000581087">
    <property type="component" value="Unassembled WGS sequence"/>
</dbReference>
<comment type="caution">
    <text evidence="3">The sequence shown here is derived from an EMBL/GenBank/DDBJ whole genome shotgun (WGS) entry which is preliminary data.</text>
</comment>
<proteinExistence type="predicted"/>
<reference evidence="3 4" key="1">
    <citation type="submission" date="2019-01" db="EMBL/GenBank/DDBJ databases">
        <title>Agromyces.</title>
        <authorList>
            <person name="Li J."/>
        </authorList>
    </citation>
    <scope>NUCLEOTIDE SEQUENCE [LARGE SCALE GENOMIC DNA]</scope>
    <source>
        <strain evidence="3 4">DSM 23870</strain>
    </source>
</reference>
<dbReference type="EMBL" id="SDPM01000004">
    <property type="protein sequence ID" value="RXZ86704.1"/>
    <property type="molecule type" value="Genomic_DNA"/>
</dbReference>
<gene>
    <name evidence="2" type="ORF">BJ972_000910</name>
    <name evidence="3" type="ORF">ESP50_10000</name>
</gene>
<evidence type="ECO:0000313" key="3">
    <source>
        <dbReference type="EMBL" id="RXZ86704.1"/>
    </source>
</evidence>
<feature type="transmembrane region" description="Helical" evidence="1">
    <location>
        <begin position="38"/>
        <end position="62"/>
    </location>
</feature>
<feature type="transmembrane region" description="Helical" evidence="1">
    <location>
        <begin position="14"/>
        <end position="32"/>
    </location>
</feature>
<dbReference type="RefSeq" id="WP_129174652.1">
    <property type="nucleotide sequence ID" value="NZ_JACCBI010000001.1"/>
</dbReference>
<accession>A0A4Q2M3V3</accession>
<evidence type="ECO:0000313" key="2">
    <source>
        <dbReference type="EMBL" id="NYD66391.1"/>
    </source>
</evidence>
<evidence type="ECO:0000313" key="5">
    <source>
        <dbReference type="Proteomes" id="UP000581087"/>
    </source>
</evidence>
<dbReference type="EMBL" id="JACCBI010000001">
    <property type="protein sequence ID" value="NYD66391.1"/>
    <property type="molecule type" value="Genomic_DNA"/>
</dbReference>
<dbReference type="OrthoDB" id="5123134at2"/>
<evidence type="ECO:0000313" key="4">
    <source>
        <dbReference type="Proteomes" id="UP000292686"/>
    </source>
</evidence>
<keyword evidence="1" id="KW-1133">Transmembrane helix</keyword>
<name>A0A4Q2M3V3_9MICO</name>
<protein>
    <submittedName>
        <fullName evidence="2">Purine-cytosine permease-like protein</fullName>
    </submittedName>
</protein>
<keyword evidence="4" id="KW-1185">Reference proteome</keyword>
<reference evidence="2 5" key="2">
    <citation type="submission" date="2020-07" db="EMBL/GenBank/DDBJ databases">
        <title>Sequencing the genomes of 1000 actinobacteria strains.</title>
        <authorList>
            <person name="Klenk H.-P."/>
        </authorList>
    </citation>
    <scope>NUCLEOTIDE SEQUENCE [LARGE SCALE GENOMIC DNA]</scope>
    <source>
        <strain evidence="2 5">DSM 23870</strain>
    </source>
</reference>
<organism evidence="3 4">
    <name type="scientific">Agromyces atrinae</name>
    <dbReference type="NCBI Taxonomy" id="592376"/>
    <lineage>
        <taxon>Bacteria</taxon>
        <taxon>Bacillati</taxon>
        <taxon>Actinomycetota</taxon>
        <taxon>Actinomycetes</taxon>
        <taxon>Micrococcales</taxon>
        <taxon>Microbacteriaceae</taxon>
        <taxon>Agromyces</taxon>
    </lineage>
</organism>
<dbReference type="AlphaFoldDB" id="A0A4Q2M3V3"/>